<evidence type="ECO:0000313" key="2">
    <source>
        <dbReference type="Proteomes" id="UP000615446"/>
    </source>
</evidence>
<reference evidence="1" key="1">
    <citation type="submission" date="2019-10" db="EMBL/GenBank/DDBJ databases">
        <title>Conservation and host-specific expression of non-tandemly repeated heterogenous ribosome RNA gene in arbuscular mycorrhizal fungi.</title>
        <authorList>
            <person name="Maeda T."/>
            <person name="Kobayashi Y."/>
            <person name="Nakagawa T."/>
            <person name="Ezawa T."/>
            <person name="Yamaguchi K."/>
            <person name="Bino T."/>
            <person name="Nishimoto Y."/>
            <person name="Shigenobu S."/>
            <person name="Kawaguchi M."/>
        </authorList>
    </citation>
    <scope>NUCLEOTIDE SEQUENCE</scope>
    <source>
        <strain evidence="1">HR1</strain>
    </source>
</reference>
<gene>
    <name evidence="1" type="ORF">RCL2_001253700</name>
</gene>
<dbReference type="EMBL" id="BLAL01000156">
    <property type="protein sequence ID" value="GES85429.1"/>
    <property type="molecule type" value="Genomic_DNA"/>
</dbReference>
<protein>
    <submittedName>
        <fullName evidence="1">Uncharacterized protein</fullName>
    </submittedName>
</protein>
<dbReference type="Proteomes" id="UP000615446">
    <property type="component" value="Unassembled WGS sequence"/>
</dbReference>
<organism evidence="1 2">
    <name type="scientific">Rhizophagus clarus</name>
    <dbReference type="NCBI Taxonomy" id="94130"/>
    <lineage>
        <taxon>Eukaryota</taxon>
        <taxon>Fungi</taxon>
        <taxon>Fungi incertae sedis</taxon>
        <taxon>Mucoromycota</taxon>
        <taxon>Glomeromycotina</taxon>
        <taxon>Glomeromycetes</taxon>
        <taxon>Glomerales</taxon>
        <taxon>Glomeraceae</taxon>
        <taxon>Rhizophagus</taxon>
    </lineage>
</organism>
<evidence type="ECO:0000313" key="1">
    <source>
        <dbReference type="EMBL" id="GES85429.1"/>
    </source>
</evidence>
<proteinExistence type="predicted"/>
<sequence length="151" mass="17361">MITPVLANAILEKPVDGNQTLIMDESKQSMDESKPSITYKSLNLLEELLKEAYCPDKLDVNTYIDIPDLLAHIDSHLLLLIPLMLFNYDILGAEGNGFCFLITYRKSMFLSFQMKWQEKDSFNSDKIDDDLIKVEYDKSKEVAKMIDLDDN</sequence>
<dbReference type="AlphaFoldDB" id="A0A8H3QQL7"/>
<name>A0A8H3QQL7_9GLOM</name>
<comment type="caution">
    <text evidence="1">The sequence shown here is derived from an EMBL/GenBank/DDBJ whole genome shotgun (WGS) entry which is preliminary data.</text>
</comment>
<accession>A0A8H3QQL7</accession>